<protein>
    <submittedName>
        <fullName evidence="1">Uncharacterized protein</fullName>
    </submittedName>
</protein>
<accession>A0AA88XCP4</accession>
<reference evidence="1" key="1">
    <citation type="submission" date="2022-12" db="EMBL/GenBank/DDBJ databases">
        <title>Draft genome assemblies for two species of Escallonia (Escalloniales).</title>
        <authorList>
            <person name="Chanderbali A."/>
            <person name="Dervinis C."/>
            <person name="Anghel I."/>
            <person name="Soltis D."/>
            <person name="Soltis P."/>
            <person name="Zapata F."/>
        </authorList>
    </citation>
    <scope>NUCLEOTIDE SEQUENCE</scope>
    <source>
        <strain evidence="1">UCBG64.0493</strain>
        <tissue evidence="1">Leaf</tissue>
    </source>
</reference>
<dbReference type="GO" id="GO:0006357">
    <property type="term" value="P:regulation of transcription by RNA polymerase II"/>
    <property type="evidence" value="ECO:0007669"/>
    <property type="project" value="TreeGrafter"/>
</dbReference>
<evidence type="ECO:0000313" key="2">
    <source>
        <dbReference type="Proteomes" id="UP001188597"/>
    </source>
</evidence>
<dbReference type="PANTHER" id="PTHR34396">
    <property type="entry name" value="OS03G0264950 PROTEIN-RELATED"/>
    <property type="match status" value="1"/>
</dbReference>
<comment type="caution">
    <text evidence="1">The sequence shown here is derived from an EMBL/GenBank/DDBJ whole genome shotgun (WGS) entry which is preliminary data.</text>
</comment>
<dbReference type="Proteomes" id="UP001188597">
    <property type="component" value="Unassembled WGS sequence"/>
</dbReference>
<evidence type="ECO:0000313" key="1">
    <source>
        <dbReference type="EMBL" id="KAK3040898.1"/>
    </source>
</evidence>
<dbReference type="AlphaFoldDB" id="A0AA88XCP4"/>
<dbReference type="InterPro" id="IPR053031">
    <property type="entry name" value="Cuticle_assoc_protein"/>
</dbReference>
<keyword evidence="2" id="KW-1185">Reference proteome</keyword>
<organism evidence="1 2">
    <name type="scientific">Escallonia herrerae</name>
    <dbReference type="NCBI Taxonomy" id="1293975"/>
    <lineage>
        <taxon>Eukaryota</taxon>
        <taxon>Viridiplantae</taxon>
        <taxon>Streptophyta</taxon>
        <taxon>Embryophyta</taxon>
        <taxon>Tracheophyta</taxon>
        <taxon>Spermatophyta</taxon>
        <taxon>Magnoliopsida</taxon>
        <taxon>eudicotyledons</taxon>
        <taxon>Gunneridae</taxon>
        <taxon>Pentapetalae</taxon>
        <taxon>asterids</taxon>
        <taxon>campanulids</taxon>
        <taxon>Escalloniales</taxon>
        <taxon>Escalloniaceae</taxon>
        <taxon>Escallonia</taxon>
    </lineage>
</organism>
<gene>
    <name evidence="1" type="ORF">RJ639_027893</name>
</gene>
<dbReference type="EMBL" id="JAVXUP010000046">
    <property type="protein sequence ID" value="KAK3040898.1"/>
    <property type="molecule type" value="Genomic_DNA"/>
</dbReference>
<name>A0AA88XCP4_9ASTE</name>
<proteinExistence type="predicted"/>
<sequence>MEFSVSGWGFYLKGGNQIDGGISYGLAVAVDEFTVMDQSYTGGSEFSSINTKYKGGVSSSEPIDLESGPDELNHDNLKSAQWTHFERKNNGGNMTATCIHCPKTPGAKPKNGTTHLHTLLDRCKRLRQSDVRHSRIMGKANAKPGLRKYTFYQEFARRELRSMIILHEYLLSIADYVEFRRYSSAYPLFKVPTRHNKK</sequence>
<dbReference type="GO" id="GO:1990837">
    <property type="term" value="F:sequence-specific double-stranded DNA binding"/>
    <property type="evidence" value="ECO:0007669"/>
    <property type="project" value="TreeGrafter"/>
</dbReference>
<dbReference type="PANTHER" id="PTHR34396:SF25">
    <property type="entry name" value="BOUNDARY ELEMENT ASSOCIATED FACTOR"/>
    <property type="match status" value="1"/>
</dbReference>
<dbReference type="GO" id="GO:0005634">
    <property type="term" value="C:nucleus"/>
    <property type="evidence" value="ECO:0007669"/>
    <property type="project" value="TreeGrafter"/>
</dbReference>